<dbReference type="EMBL" id="CM001218">
    <property type="protein sequence ID" value="KEH38600.1"/>
    <property type="molecule type" value="Genomic_DNA"/>
</dbReference>
<gene>
    <name evidence="2" type="ordered locus">MTR_2g075985</name>
</gene>
<reference evidence="3" key="3">
    <citation type="submission" date="2015-04" db="UniProtKB">
        <authorList>
            <consortium name="EnsemblPlants"/>
        </authorList>
    </citation>
    <scope>IDENTIFICATION</scope>
    <source>
        <strain evidence="3">cv. Jemalong A17</strain>
    </source>
</reference>
<dbReference type="HOGENOM" id="CLU_190964_0_0_1"/>
<sequence length="73" mass="7755">MAISFNRVHFFIALLCIASILTPGGAIDSASPWIYCIGKGPCPNKDQDCANYCAKSKFPKGGKCIASYCCCNG</sequence>
<feature type="chain" id="PRO_5014500777" evidence="1">
    <location>
        <begin position="27"/>
        <end position="73"/>
    </location>
</feature>
<name>A0A072VKB5_MEDTR</name>
<reference evidence="2 4" key="1">
    <citation type="journal article" date="2011" name="Nature">
        <title>The Medicago genome provides insight into the evolution of rhizobial symbioses.</title>
        <authorList>
            <person name="Young N.D."/>
            <person name="Debelle F."/>
            <person name="Oldroyd G.E."/>
            <person name="Geurts R."/>
            <person name="Cannon S.B."/>
            <person name="Udvardi M.K."/>
            <person name="Benedito V.A."/>
            <person name="Mayer K.F."/>
            <person name="Gouzy J."/>
            <person name="Schoof H."/>
            <person name="Van de Peer Y."/>
            <person name="Proost S."/>
            <person name="Cook D.R."/>
            <person name="Meyers B.C."/>
            <person name="Spannagl M."/>
            <person name="Cheung F."/>
            <person name="De Mita S."/>
            <person name="Krishnakumar V."/>
            <person name="Gundlach H."/>
            <person name="Zhou S."/>
            <person name="Mudge J."/>
            <person name="Bharti A.K."/>
            <person name="Murray J.D."/>
            <person name="Naoumkina M.A."/>
            <person name="Rosen B."/>
            <person name="Silverstein K.A."/>
            <person name="Tang H."/>
            <person name="Rombauts S."/>
            <person name="Zhao P.X."/>
            <person name="Zhou P."/>
            <person name="Barbe V."/>
            <person name="Bardou P."/>
            <person name="Bechner M."/>
            <person name="Bellec A."/>
            <person name="Berger A."/>
            <person name="Berges H."/>
            <person name="Bidwell S."/>
            <person name="Bisseling T."/>
            <person name="Choisne N."/>
            <person name="Couloux A."/>
            <person name="Denny R."/>
            <person name="Deshpande S."/>
            <person name="Dai X."/>
            <person name="Doyle J.J."/>
            <person name="Dudez A.M."/>
            <person name="Farmer A.D."/>
            <person name="Fouteau S."/>
            <person name="Franken C."/>
            <person name="Gibelin C."/>
            <person name="Gish J."/>
            <person name="Goldstein S."/>
            <person name="Gonzalez A.J."/>
            <person name="Green P.J."/>
            <person name="Hallab A."/>
            <person name="Hartog M."/>
            <person name="Hua A."/>
            <person name="Humphray S.J."/>
            <person name="Jeong D.H."/>
            <person name="Jing Y."/>
            <person name="Jocker A."/>
            <person name="Kenton S.M."/>
            <person name="Kim D.J."/>
            <person name="Klee K."/>
            <person name="Lai H."/>
            <person name="Lang C."/>
            <person name="Lin S."/>
            <person name="Macmil S.L."/>
            <person name="Magdelenat G."/>
            <person name="Matthews L."/>
            <person name="McCorrison J."/>
            <person name="Monaghan E.L."/>
            <person name="Mun J.H."/>
            <person name="Najar F.Z."/>
            <person name="Nicholson C."/>
            <person name="Noirot C."/>
            <person name="O'Bleness M."/>
            <person name="Paule C.R."/>
            <person name="Poulain J."/>
            <person name="Prion F."/>
            <person name="Qin B."/>
            <person name="Qu C."/>
            <person name="Retzel E.F."/>
            <person name="Riddle C."/>
            <person name="Sallet E."/>
            <person name="Samain S."/>
            <person name="Samson N."/>
            <person name="Sanders I."/>
            <person name="Saurat O."/>
            <person name="Scarpelli C."/>
            <person name="Schiex T."/>
            <person name="Segurens B."/>
            <person name="Severin A.J."/>
            <person name="Sherrier D.J."/>
            <person name="Shi R."/>
            <person name="Sims S."/>
            <person name="Singer S.R."/>
            <person name="Sinharoy S."/>
            <person name="Sterck L."/>
            <person name="Viollet A."/>
            <person name="Wang B.B."/>
            <person name="Wang K."/>
            <person name="Wang M."/>
            <person name="Wang X."/>
            <person name="Warfsmann J."/>
            <person name="Weissenbach J."/>
            <person name="White D.D."/>
            <person name="White J.D."/>
            <person name="Wiley G.B."/>
            <person name="Wincker P."/>
            <person name="Xing Y."/>
            <person name="Yang L."/>
            <person name="Yao Z."/>
            <person name="Ying F."/>
            <person name="Zhai J."/>
            <person name="Zhou L."/>
            <person name="Zuber A."/>
            <person name="Denarie J."/>
            <person name="Dixon R.A."/>
            <person name="May G.D."/>
            <person name="Schwartz D.C."/>
            <person name="Rogers J."/>
            <person name="Quetier F."/>
            <person name="Town C.D."/>
            <person name="Roe B.A."/>
        </authorList>
    </citation>
    <scope>NUCLEOTIDE SEQUENCE [LARGE SCALE GENOMIC DNA]</scope>
    <source>
        <strain evidence="2">A17</strain>
        <strain evidence="3 4">cv. Jemalong A17</strain>
    </source>
</reference>
<organism evidence="2 4">
    <name type="scientific">Medicago truncatula</name>
    <name type="common">Barrel medic</name>
    <name type="synonym">Medicago tribuloides</name>
    <dbReference type="NCBI Taxonomy" id="3880"/>
    <lineage>
        <taxon>Eukaryota</taxon>
        <taxon>Viridiplantae</taxon>
        <taxon>Streptophyta</taxon>
        <taxon>Embryophyta</taxon>
        <taxon>Tracheophyta</taxon>
        <taxon>Spermatophyta</taxon>
        <taxon>Magnoliopsida</taxon>
        <taxon>eudicotyledons</taxon>
        <taxon>Gunneridae</taxon>
        <taxon>Pentapetalae</taxon>
        <taxon>rosids</taxon>
        <taxon>fabids</taxon>
        <taxon>Fabales</taxon>
        <taxon>Fabaceae</taxon>
        <taxon>Papilionoideae</taxon>
        <taxon>50 kb inversion clade</taxon>
        <taxon>NPAAA clade</taxon>
        <taxon>Hologalegina</taxon>
        <taxon>IRL clade</taxon>
        <taxon>Trifolieae</taxon>
        <taxon>Medicago</taxon>
    </lineage>
</organism>
<reference evidence="2 4" key="2">
    <citation type="journal article" date="2014" name="BMC Genomics">
        <title>An improved genome release (version Mt4.0) for the model legume Medicago truncatula.</title>
        <authorList>
            <person name="Tang H."/>
            <person name="Krishnakumar V."/>
            <person name="Bidwell S."/>
            <person name="Rosen B."/>
            <person name="Chan A."/>
            <person name="Zhou S."/>
            <person name="Gentzbittel L."/>
            <person name="Childs K.L."/>
            <person name="Yandell M."/>
            <person name="Gundlach H."/>
            <person name="Mayer K.F."/>
            <person name="Schwartz D.C."/>
            <person name="Town C.D."/>
        </authorList>
    </citation>
    <scope>GENOME REANNOTATION</scope>
    <source>
        <strain evidence="2">A17</strain>
        <strain evidence="3 4">cv. Jemalong A17</strain>
    </source>
</reference>
<proteinExistence type="predicted"/>
<dbReference type="Proteomes" id="UP000002051">
    <property type="component" value="Chromosome 2"/>
</dbReference>
<keyword evidence="4" id="KW-1185">Reference proteome</keyword>
<dbReference type="AlphaFoldDB" id="A0A072VKB5"/>
<evidence type="ECO:0000313" key="4">
    <source>
        <dbReference type="Proteomes" id="UP000002051"/>
    </source>
</evidence>
<accession>A0A072VKB5</accession>
<evidence type="ECO:0000313" key="2">
    <source>
        <dbReference type="EMBL" id="KEH38600.1"/>
    </source>
</evidence>
<dbReference type="EnsemblPlants" id="KEH38600">
    <property type="protein sequence ID" value="KEH38600"/>
    <property type="gene ID" value="MTR_2g075985"/>
</dbReference>
<evidence type="ECO:0000256" key="1">
    <source>
        <dbReference type="SAM" id="SignalP"/>
    </source>
</evidence>
<dbReference type="PaxDb" id="3880-AES66582"/>
<evidence type="ECO:0000313" key="3">
    <source>
        <dbReference type="EnsemblPlants" id="KEH38600"/>
    </source>
</evidence>
<keyword evidence="1" id="KW-0732">Signal</keyword>
<feature type="signal peptide" evidence="1">
    <location>
        <begin position="1"/>
        <end position="26"/>
    </location>
</feature>
<protein>
    <submittedName>
        <fullName evidence="2">LCR-like protein</fullName>
    </submittedName>
</protein>